<dbReference type="AlphaFoldDB" id="A0A4P6Q9W0"/>
<accession>A0A4P6Q9W0</accession>
<sequence length="287" mass="31673">MTGAGTLSTLPARPTATGPLSHPHRFRLNRAGIHNVWQYDQVFLFGTGRLLLRGTNGAGKSKALEMLLPFLLDGDQRRIDSTGSGKTTLKWLMLDGYRASTNRLGYLWVEFTREDEAGEEHLLTVGAVITASASANKAEAEYFITDVPVGPRLPLHDRKHRPTAKELREIVGDASCFAQVGAFRAEVMRRLFGVQEAGKYRNLMHLLYQLRKPTVGDRVLAGQLTKVLDDALPPLDDDVLDNVARNLPGRWPSAWLTSRRRVFPLSASSISRPKSGWCALTGAASSR</sequence>
<reference evidence="2 3" key="1">
    <citation type="submission" date="2019-02" db="EMBL/GenBank/DDBJ databases">
        <authorList>
            <person name="Khodamoradi S."/>
            <person name="Hahnke R.L."/>
            <person name="Kaempfer P."/>
            <person name="Schumann P."/>
            <person name="Rohde M."/>
            <person name="Steinert M."/>
            <person name="Luzhetskyy A."/>
            <person name="Wink J."/>
            <person name="Ruckert C."/>
        </authorList>
    </citation>
    <scope>NUCLEOTIDE SEQUENCE [LARGE SCALE GENOMIC DNA]</scope>
    <source>
        <strain evidence="2 3">M2</strain>
    </source>
</reference>
<evidence type="ECO:0000313" key="3">
    <source>
        <dbReference type="Proteomes" id="UP000292235"/>
    </source>
</evidence>
<feature type="region of interest" description="Disordered" evidence="1">
    <location>
        <begin position="1"/>
        <end position="23"/>
    </location>
</feature>
<dbReference type="RefSeq" id="WP_131100965.1">
    <property type="nucleotide sequence ID" value="NZ_CP036455.1"/>
</dbReference>
<gene>
    <name evidence="2" type="ORF">EKD16_22380</name>
</gene>
<organism evidence="2 3">
    <name type="scientific">Streptomonospora litoralis</name>
    <dbReference type="NCBI Taxonomy" id="2498135"/>
    <lineage>
        <taxon>Bacteria</taxon>
        <taxon>Bacillati</taxon>
        <taxon>Actinomycetota</taxon>
        <taxon>Actinomycetes</taxon>
        <taxon>Streptosporangiales</taxon>
        <taxon>Nocardiopsidaceae</taxon>
        <taxon>Streptomonospora</taxon>
    </lineage>
</organism>
<evidence type="ECO:0008006" key="4">
    <source>
        <dbReference type="Google" id="ProtNLM"/>
    </source>
</evidence>
<keyword evidence="3" id="KW-1185">Reference proteome</keyword>
<protein>
    <recommendedName>
        <fullName evidence="4">Rad50/SbcC-type AAA domain-containing protein</fullName>
    </recommendedName>
</protein>
<proteinExistence type="predicted"/>
<dbReference type="EMBL" id="CP036455">
    <property type="protein sequence ID" value="QBI56229.1"/>
    <property type="molecule type" value="Genomic_DNA"/>
</dbReference>
<name>A0A4P6Q9W0_9ACTN</name>
<evidence type="ECO:0000313" key="2">
    <source>
        <dbReference type="EMBL" id="QBI56229.1"/>
    </source>
</evidence>
<evidence type="ECO:0000256" key="1">
    <source>
        <dbReference type="SAM" id="MobiDB-lite"/>
    </source>
</evidence>
<dbReference type="Proteomes" id="UP000292235">
    <property type="component" value="Chromosome"/>
</dbReference>
<dbReference type="OrthoDB" id="8527901at2"/>
<dbReference type="KEGG" id="strr:EKD16_22380"/>